<dbReference type="Pfam" id="PF13489">
    <property type="entry name" value="Methyltransf_23"/>
    <property type="match status" value="1"/>
</dbReference>
<evidence type="ECO:0000313" key="3">
    <source>
        <dbReference type="Proteomes" id="UP001232148"/>
    </source>
</evidence>
<evidence type="ECO:0000256" key="1">
    <source>
        <dbReference type="ARBA" id="ARBA00038158"/>
    </source>
</evidence>
<dbReference type="EMBL" id="MU842821">
    <property type="protein sequence ID" value="KAK2033569.1"/>
    <property type="molecule type" value="Genomic_DNA"/>
</dbReference>
<dbReference type="Proteomes" id="UP001232148">
    <property type="component" value="Unassembled WGS sequence"/>
</dbReference>
<comment type="caution">
    <text evidence="2">The sequence shown here is derived from an EMBL/GenBank/DDBJ whole genome shotgun (WGS) entry which is preliminary data.</text>
</comment>
<accession>A0AAD9M501</accession>
<dbReference type="Gene3D" id="3.40.50.150">
    <property type="entry name" value="Vaccinia Virus protein VP39"/>
    <property type="match status" value="1"/>
</dbReference>
<comment type="similarity">
    <text evidence="1">Belongs to the methyltransferase superfamily. LaeA methyltransferase family.</text>
</comment>
<evidence type="ECO:0000313" key="2">
    <source>
        <dbReference type="EMBL" id="KAK2033569.1"/>
    </source>
</evidence>
<dbReference type="PANTHER" id="PTHR43591:SF24">
    <property type="entry name" value="2-METHOXY-6-POLYPRENYL-1,4-BENZOQUINOL METHYLASE, MITOCHONDRIAL"/>
    <property type="match status" value="1"/>
</dbReference>
<dbReference type="CDD" id="cd02440">
    <property type="entry name" value="AdoMet_MTases"/>
    <property type="match status" value="1"/>
</dbReference>
<keyword evidence="2" id="KW-0808">Transferase</keyword>
<sequence length="300" mass="34320">MEPFQSVASSNVSVSGSIFNFREENGRRYHAYKDGKYTLPNDEQEQDRLDLQHNLFLLTFDNKLGLAPPNHPSSKVKHVLDIGTGTGLWAIEFGEDHPSSEVVGMDLSMPMPAFVPRNVIFEINDLDEEWEYSKSFDYIHIRGMNSCIADWRIFLKKVFDNLTPGGYFESQELEVQPRSDDGTLEPDCPLSKCMNYIQEAFEKFGRSFQEIPPLAAVMREVGFVDVKLSSFKWPSNSWPKDPRFKELGAWNNENINNGLEAITLAPFTRALGWTREEVDAFLPGVRKDLNSRSIHAYWPV</sequence>
<dbReference type="AlphaFoldDB" id="A0AAD9M501"/>
<reference evidence="2" key="1">
    <citation type="submission" date="2021-06" db="EMBL/GenBank/DDBJ databases">
        <title>Comparative genomics, transcriptomics and evolutionary studies reveal genomic signatures of adaptation to plant cell wall in hemibiotrophic fungi.</title>
        <authorList>
            <consortium name="DOE Joint Genome Institute"/>
            <person name="Baroncelli R."/>
            <person name="Diaz J.F."/>
            <person name="Benocci T."/>
            <person name="Peng M."/>
            <person name="Battaglia E."/>
            <person name="Haridas S."/>
            <person name="Andreopoulos W."/>
            <person name="Labutti K."/>
            <person name="Pangilinan J."/>
            <person name="Floch G.L."/>
            <person name="Makela M.R."/>
            <person name="Henrissat B."/>
            <person name="Grigoriev I.V."/>
            <person name="Crouch J.A."/>
            <person name="De Vries R.P."/>
            <person name="Sukno S.A."/>
            <person name="Thon M.R."/>
        </authorList>
    </citation>
    <scope>NUCLEOTIDE SEQUENCE</scope>
    <source>
        <strain evidence="2">MAFF235873</strain>
    </source>
</reference>
<dbReference type="PANTHER" id="PTHR43591">
    <property type="entry name" value="METHYLTRANSFERASE"/>
    <property type="match status" value="1"/>
</dbReference>
<dbReference type="SUPFAM" id="SSF53335">
    <property type="entry name" value="S-adenosyl-L-methionine-dependent methyltransferases"/>
    <property type="match status" value="1"/>
</dbReference>
<name>A0AAD9M501_9PEZI</name>
<keyword evidence="2" id="KW-0489">Methyltransferase</keyword>
<protein>
    <submittedName>
        <fullName evidence="2">S-adenosyl-L-methionine-dependent methyltransferase</fullName>
    </submittedName>
</protein>
<dbReference type="InterPro" id="IPR029063">
    <property type="entry name" value="SAM-dependent_MTases_sf"/>
</dbReference>
<keyword evidence="3" id="KW-1185">Reference proteome</keyword>
<dbReference type="GO" id="GO:0008168">
    <property type="term" value="F:methyltransferase activity"/>
    <property type="evidence" value="ECO:0007669"/>
    <property type="project" value="UniProtKB-KW"/>
</dbReference>
<dbReference type="GO" id="GO:0032259">
    <property type="term" value="P:methylation"/>
    <property type="evidence" value="ECO:0007669"/>
    <property type="project" value="UniProtKB-KW"/>
</dbReference>
<gene>
    <name evidence="2" type="ORF">LX32DRAFT_660520</name>
</gene>
<organism evidence="2 3">
    <name type="scientific">Colletotrichum zoysiae</name>
    <dbReference type="NCBI Taxonomy" id="1216348"/>
    <lineage>
        <taxon>Eukaryota</taxon>
        <taxon>Fungi</taxon>
        <taxon>Dikarya</taxon>
        <taxon>Ascomycota</taxon>
        <taxon>Pezizomycotina</taxon>
        <taxon>Sordariomycetes</taxon>
        <taxon>Hypocreomycetidae</taxon>
        <taxon>Glomerellales</taxon>
        <taxon>Glomerellaceae</taxon>
        <taxon>Colletotrichum</taxon>
        <taxon>Colletotrichum graminicola species complex</taxon>
    </lineage>
</organism>
<proteinExistence type="inferred from homology"/>